<dbReference type="EMBL" id="CP165644">
    <property type="protein sequence ID" value="XDU66302.1"/>
    <property type="molecule type" value="Genomic_DNA"/>
</dbReference>
<evidence type="ECO:0000256" key="2">
    <source>
        <dbReference type="ARBA" id="ARBA00022741"/>
    </source>
</evidence>
<dbReference type="SUPFAM" id="SSF54211">
    <property type="entry name" value="Ribosomal protein S5 domain 2-like"/>
    <property type="match status" value="1"/>
</dbReference>
<dbReference type="InterPro" id="IPR004482">
    <property type="entry name" value="Mg_chelat-rel"/>
</dbReference>
<comment type="similarity">
    <text evidence="1">Belongs to the Mg-chelatase subunits D/I family. ComM subfamily.</text>
</comment>
<dbReference type="PANTHER" id="PTHR32039:SF7">
    <property type="entry name" value="COMPETENCE PROTEIN COMM"/>
    <property type="match status" value="1"/>
</dbReference>
<keyword evidence="3" id="KW-0067">ATP-binding</keyword>
<proteinExistence type="inferred from homology"/>
<protein>
    <submittedName>
        <fullName evidence="5">YifB family Mg chelatase-like AAA ATPase</fullName>
    </submittedName>
</protein>
<dbReference type="PANTHER" id="PTHR32039">
    <property type="entry name" value="MAGNESIUM-CHELATASE SUBUNIT CHLI"/>
    <property type="match status" value="1"/>
</dbReference>
<dbReference type="Pfam" id="PF01078">
    <property type="entry name" value="Mg_chelatase"/>
    <property type="match status" value="1"/>
</dbReference>
<dbReference type="Gene3D" id="3.30.230.10">
    <property type="match status" value="1"/>
</dbReference>
<keyword evidence="2" id="KW-0547">Nucleotide-binding</keyword>
<dbReference type="InterPro" id="IPR020568">
    <property type="entry name" value="Ribosomal_Su5_D2-typ_SF"/>
</dbReference>
<feature type="domain" description="AAA+ ATPase" evidence="4">
    <location>
        <begin position="229"/>
        <end position="409"/>
    </location>
</feature>
<gene>
    <name evidence="5" type="ORF">AB8B22_07720</name>
</gene>
<dbReference type="Pfam" id="PF13541">
    <property type="entry name" value="ChlI"/>
    <property type="match status" value="1"/>
</dbReference>
<dbReference type="PRINTS" id="PR01657">
    <property type="entry name" value="MCMFAMILY"/>
</dbReference>
<dbReference type="InterPro" id="IPR001208">
    <property type="entry name" value="MCM_dom"/>
</dbReference>
<dbReference type="NCBIfam" id="TIGR00368">
    <property type="entry name" value="YifB family Mg chelatase-like AAA ATPase"/>
    <property type="match status" value="1"/>
</dbReference>
<dbReference type="InterPro" id="IPR003593">
    <property type="entry name" value="AAA+_ATPase"/>
</dbReference>
<accession>A0AB39VG81</accession>
<dbReference type="InterPro" id="IPR045006">
    <property type="entry name" value="CHLI-like"/>
</dbReference>
<evidence type="ECO:0000259" key="4">
    <source>
        <dbReference type="SMART" id="SM00382"/>
    </source>
</evidence>
<name>A0AB39VG81_9FUSO</name>
<dbReference type="InterPro" id="IPR014721">
    <property type="entry name" value="Ribsml_uS5_D2-typ_fold_subgr"/>
</dbReference>
<dbReference type="SUPFAM" id="SSF52540">
    <property type="entry name" value="P-loop containing nucleoside triphosphate hydrolases"/>
    <property type="match status" value="1"/>
</dbReference>
<dbReference type="GO" id="GO:0003677">
    <property type="term" value="F:DNA binding"/>
    <property type="evidence" value="ECO:0007669"/>
    <property type="project" value="InterPro"/>
</dbReference>
<organism evidence="5">
    <name type="scientific">Leptotrichia rugosa</name>
    <dbReference type="NCBI Taxonomy" id="3239302"/>
    <lineage>
        <taxon>Bacteria</taxon>
        <taxon>Fusobacteriati</taxon>
        <taxon>Fusobacteriota</taxon>
        <taxon>Fusobacteriia</taxon>
        <taxon>Fusobacteriales</taxon>
        <taxon>Leptotrichiaceae</taxon>
        <taxon>Leptotrichia</taxon>
    </lineage>
</organism>
<dbReference type="SMART" id="SM00382">
    <property type="entry name" value="AAA"/>
    <property type="match status" value="1"/>
</dbReference>
<dbReference type="InterPro" id="IPR000523">
    <property type="entry name" value="Mg_chelatse_chII-like_cat_dom"/>
</dbReference>
<dbReference type="InterPro" id="IPR025158">
    <property type="entry name" value="Mg_chelat-rel_C"/>
</dbReference>
<dbReference type="InterPro" id="IPR027417">
    <property type="entry name" value="P-loop_NTPase"/>
</dbReference>
<dbReference type="AlphaFoldDB" id="A0AB39VG81"/>
<dbReference type="GO" id="GO:0005524">
    <property type="term" value="F:ATP binding"/>
    <property type="evidence" value="ECO:0007669"/>
    <property type="project" value="UniProtKB-KW"/>
</dbReference>
<dbReference type="Pfam" id="PF13335">
    <property type="entry name" value="Mg_chelatase_C"/>
    <property type="match status" value="1"/>
</dbReference>
<evidence type="ECO:0000256" key="3">
    <source>
        <dbReference type="ARBA" id="ARBA00022840"/>
    </source>
</evidence>
<dbReference type="KEGG" id="lrug:AB8B22_07720"/>
<dbReference type="Gene3D" id="3.40.50.300">
    <property type="entry name" value="P-loop containing nucleotide triphosphate hydrolases"/>
    <property type="match status" value="1"/>
</dbReference>
<reference evidence="5" key="1">
    <citation type="submission" date="2024-07" db="EMBL/GenBank/DDBJ databases">
        <authorList>
            <person name="Li X.-J."/>
            <person name="Wang X."/>
        </authorList>
    </citation>
    <scope>NUCLEOTIDE SEQUENCE</scope>
    <source>
        <strain evidence="5">HSP-334</strain>
    </source>
</reference>
<evidence type="ECO:0000313" key="5">
    <source>
        <dbReference type="EMBL" id="XDU66302.1"/>
    </source>
</evidence>
<evidence type="ECO:0000256" key="1">
    <source>
        <dbReference type="ARBA" id="ARBA00006354"/>
    </source>
</evidence>
<sequence>MAISLFSCSYFGIDTYIVEVEVDLSRGLPVFNIVGMGDQAISESKERIRSCFKNMEFEFPVRRVLVNLSPANIKKKGSHFDLSIFLGILANIGKIPNVEIFKNYLILGEISLNGKIKSVTGAINAAILAKEKNFLGVIVPFENYNEAKLISGIEIVPVQNIQEVLDFFEKEISVEELCKKADEKNIEISKNKNDEIKEKDSQNEDEKIDFCDVKGQFLAKRALEIAAAGGHNVFLIGDPGSGKSMLAKRFTTILPEMTEEEIIETTKIYSISGLLSEKDPIITKRPFRAPHYSATEVALAGGATRVGEITLALNGVLFLDEVGEFEGKTLETLRQPLEDGKIVISRANFTMTYPVKSITITASNPTPSGYFPDNPLCHDSPLDIKRYQKKFSGPLLDRMDLYVEMRQLKKEELFCETLSEKSEVIQKRVIKAREIQKKRFKSNMLNYAMTKRQINKYCKIDKKTQEIMKEAVDNLKLSARMFDKLLKVSRTIADLAGEENIKKEHLLEALNYRKK</sequence>
<dbReference type="RefSeq" id="WP_369710676.1">
    <property type="nucleotide sequence ID" value="NZ_CP165644.1"/>
</dbReference>